<sequence>MSATKKNMIAIPYDKFNAETDFGYTKVRPNKAGGKSVGIIRDGGQLIVNTPLVMCWGAQEMVSPDGGRTTYSLSIQFPTSQYPNDEADKLLTKMKAFEERIKRDAVKHSKEWLGKTSISAEGVDLLFNPMLSYSIDKATGERNPDRAPTLRIKLDKWPGRDGGESKFDCELYDVKNKLIFPDPNDDEVTPLDLIPPNSHVACAIKCGGLYFVNGKFGVTWRLFQAVVKPRESLRGKCCIALSEEEKERVIEDDDSESDSEAAVLKDDEPDETAEDSGGAAEEDQPEEDQPQEEEATPAPEPAKKKVVRRKKDTSV</sequence>
<organism evidence="2">
    <name type="scientific">viral metagenome</name>
    <dbReference type="NCBI Taxonomy" id="1070528"/>
    <lineage>
        <taxon>unclassified sequences</taxon>
        <taxon>metagenomes</taxon>
        <taxon>organismal metagenomes</taxon>
    </lineage>
</organism>
<feature type="region of interest" description="Disordered" evidence="1">
    <location>
        <begin position="245"/>
        <end position="315"/>
    </location>
</feature>
<protein>
    <submittedName>
        <fullName evidence="2">Uncharacterized protein</fullName>
    </submittedName>
</protein>
<dbReference type="EMBL" id="MN739225">
    <property type="protein sequence ID" value="QHS94504.1"/>
    <property type="molecule type" value="Genomic_DNA"/>
</dbReference>
<feature type="compositionally biased region" description="Acidic residues" evidence="1">
    <location>
        <begin position="250"/>
        <end position="259"/>
    </location>
</feature>
<feature type="compositionally biased region" description="Basic residues" evidence="1">
    <location>
        <begin position="304"/>
        <end position="315"/>
    </location>
</feature>
<name>A0A6C0BSA3_9ZZZZ</name>
<evidence type="ECO:0000313" key="2">
    <source>
        <dbReference type="EMBL" id="QHS94504.1"/>
    </source>
</evidence>
<dbReference type="AlphaFoldDB" id="A0A6C0BSA3"/>
<reference evidence="2" key="1">
    <citation type="journal article" date="2020" name="Nature">
        <title>Giant virus diversity and host interactions through global metagenomics.</title>
        <authorList>
            <person name="Schulz F."/>
            <person name="Roux S."/>
            <person name="Paez-Espino D."/>
            <person name="Jungbluth S."/>
            <person name="Walsh D.A."/>
            <person name="Denef V.J."/>
            <person name="McMahon K.D."/>
            <person name="Konstantinidis K.T."/>
            <person name="Eloe-Fadrosh E.A."/>
            <person name="Kyrpides N.C."/>
            <person name="Woyke T."/>
        </authorList>
    </citation>
    <scope>NUCLEOTIDE SEQUENCE</scope>
    <source>
        <strain evidence="2">GVMAG-M-3300018416-45</strain>
    </source>
</reference>
<accession>A0A6C0BSA3</accession>
<evidence type="ECO:0000256" key="1">
    <source>
        <dbReference type="SAM" id="MobiDB-lite"/>
    </source>
</evidence>
<proteinExistence type="predicted"/>
<feature type="compositionally biased region" description="Acidic residues" evidence="1">
    <location>
        <begin position="267"/>
        <end position="295"/>
    </location>
</feature>